<evidence type="ECO:0000313" key="3">
    <source>
        <dbReference type="Proteomes" id="UP001155901"/>
    </source>
</evidence>
<protein>
    <submittedName>
        <fullName evidence="1">Uncharacterized protein</fullName>
    </submittedName>
</protein>
<name>A0AA41L075_9BURK</name>
<evidence type="ECO:0000313" key="4">
    <source>
        <dbReference type="Proteomes" id="UP001162889"/>
    </source>
</evidence>
<dbReference type="Proteomes" id="UP001155901">
    <property type="component" value="Unassembled WGS sequence"/>
</dbReference>
<dbReference type="Proteomes" id="UP001162889">
    <property type="component" value="Unassembled WGS sequence"/>
</dbReference>
<dbReference type="AlphaFoldDB" id="A0AA41L075"/>
<reference evidence="1" key="1">
    <citation type="submission" date="2021-07" db="EMBL/GenBank/DDBJ databases">
        <title>Characterization of violacein-producing bacteria and related species.</title>
        <authorList>
            <person name="Wilson H.S."/>
            <person name="De Leon M.E."/>
        </authorList>
    </citation>
    <scope>NUCLEOTIDE SEQUENCE</scope>
    <source>
        <strain evidence="1">HSC-15S17</strain>
    </source>
</reference>
<gene>
    <name evidence="1" type="ORF">KVP70_14475</name>
    <name evidence="2" type="ORF">L1274_005046</name>
</gene>
<evidence type="ECO:0000313" key="1">
    <source>
        <dbReference type="EMBL" id="MBV6322151.1"/>
    </source>
</evidence>
<dbReference type="EMBL" id="JALJZU010000011">
    <property type="protein sequence ID" value="MCP2011297.1"/>
    <property type="molecule type" value="Genomic_DNA"/>
</dbReference>
<organism evidence="1 3">
    <name type="scientific">Duganella violaceipulchra</name>
    <dbReference type="NCBI Taxonomy" id="2849652"/>
    <lineage>
        <taxon>Bacteria</taxon>
        <taxon>Pseudomonadati</taxon>
        <taxon>Pseudomonadota</taxon>
        <taxon>Betaproteobacteria</taxon>
        <taxon>Burkholderiales</taxon>
        <taxon>Oxalobacteraceae</taxon>
        <taxon>Telluria group</taxon>
        <taxon>Duganella</taxon>
    </lineage>
</organism>
<sequence length="121" mass="13983">MEQEDFSVPDDFPRPVHMGAASGLQDKLLLVKYGSKFYTPGCTPPELRRRWDVCEDLSRQFSEKCRETKGGKRAHMSEVEILEQYLQRSLRMGWGSSEEMQWVSRRTSAILGWPVAIRSSE</sequence>
<proteinExistence type="predicted"/>
<reference evidence="2" key="2">
    <citation type="submission" date="2022-03" db="EMBL/GenBank/DDBJ databases">
        <title>Genome Encyclopedia of Bacteria and Archaea VI: Functional Genomics of Type Strains.</title>
        <authorList>
            <person name="Whitman W."/>
        </authorList>
    </citation>
    <scope>NUCLEOTIDE SEQUENCE</scope>
    <source>
        <strain evidence="2">HSC-15S17</strain>
    </source>
</reference>
<dbReference type="EMBL" id="JAHTGR010000007">
    <property type="protein sequence ID" value="MBV6322151.1"/>
    <property type="molecule type" value="Genomic_DNA"/>
</dbReference>
<comment type="caution">
    <text evidence="1">The sequence shown here is derived from an EMBL/GenBank/DDBJ whole genome shotgun (WGS) entry which is preliminary data.</text>
</comment>
<evidence type="ECO:0000313" key="2">
    <source>
        <dbReference type="EMBL" id="MCP2011297.1"/>
    </source>
</evidence>
<accession>A0AA41L075</accession>
<dbReference type="RefSeq" id="WP_217942936.1">
    <property type="nucleotide sequence ID" value="NZ_JAHTGR010000007.1"/>
</dbReference>
<keyword evidence="4" id="KW-1185">Reference proteome</keyword>